<dbReference type="PANTHER" id="PTHR46354:SF7">
    <property type="entry name" value="PROTEIN DOG1-LIKE 1"/>
    <property type="match status" value="1"/>
</dbReference>
<proteinExistence type="predicted"/>
<evidence type="ECO:0000259" key="2">
    <source>
        <dbReference type="PROSITE" id="PS51806"/>
    </source>
</evidence>
<dbReference type="GO" id="GO:0006351">
    <property type="term" value="P:DNA-templated transcription"/>
    <property type="evidence" value="ECO:0007669"/>
    <property type="project" value="InterPro"/>
</dbReference>
<dbReference type="AlphaFoldDB" id="A0AAV6M111"/>
<evidence type="ECO:0000256" key="1">
    <source>
        <dbReference type="SAM" id="Coils"/>
    </source>
</evidence>
<feature type="domain" description="DOG1" evidence="2">
    <location>
        <begin position="12"/>
        <end position="255"/>
    </location>
</feature>
<dbReference type="InterPro" id="IPR025422">
    <property type="entry name" value="TGA_domain"/>
</dbReference>
<keyword evidence="1" id="KW-0175">Coiled coil</keyword>
<dbReference type="PROSITE" id="PS51806">
    <property type="entry name" value="DOG1"/>
    <property type="match status" value="1"/>
</dbReference>
<gene>
    <name evidence="3" type="primary">DOGL1</name>
    <name evidence="3" type="ORF">SDJN03_27200</name>
</gene>
<accession>A0AAV6M111</accession>
<dbReference type="InterPro" id="IPR051886">
    <property type="entry name" value="Seed_Dev/Stress_Resp_Reg"/>
</dbReference>
<organism evidence="3 4">
    <name type="scientific">Cucurbita argyrosperma subsp. sororia</name>
    <dbReference type="NCBI Taxonomy" id="37648"/>
    <lineage>
        <taxon>Eukaryota</taxon>
        <taxon>Viridiplantae</taxon>
        <taxon>Streptophyta</taxon>
        <taxon>Embryophyta</taxon>
        <taxon>Tracheophyta</taxon>
        <taxon>Spermatophyta</taxon>
        <taxon>Magnoliopsida</taxon>
        <taxon>eudicotyledons</taxon>
        <taxon>Gunneridae</taxon>
        <taxon>Pentapetalae</taxon>
        <taxon>rosids</taxon>
        <taxon>fabids</taxon>
        <taxon>Cucurbitales</taxon>
        <taxon>Cucurbitaceae</taxon>
        <taxon>Cucurbiteae</taxon>
        <taxon>Cucurbita</taxon>
    </lineage>
</organism>
<dbReference type="GO" id="GO:0043565">
    <property type="term" value="F:sequence-specific DNA binding"/>
    <property type="evidence" value="ECO:0007669"/>
    <property type="project" value="InterPro"/>
</dbReference>
<protein>
    <submittedName>
        <fullName evidence="3">Protein DOG1-like 1</fullName>
    </submittedName>
</protein>
<sequence>MDDGEALEATHQHRSRCCFQEWMQLQRQDLTLLLESIHNTHNDDQSRTLIRNCLAHFEDYITNRRRLAEEDAFPFFAPTWCTSLENSLLWIAGCRPSIFIRLLYALSGCEVDARLGEWLEGIRGESGNHHLHVGNLSASQLVRVNGLHMRTVRAEERQGREMASCQEEPADEPIAVIVNEMEGVVGEEVGEAAERALKEHEREMRRMMEKADELRLKTIKEVMEILEPVQAVEFLVASKKLHLSLHQWGKRRDERHGRRC</sequence>
<evidence type="ECO:0000313" key="3">
    <source>
        <dbReference type="EMBL" id="KAG6573313.1"/>
    </source>
</evidence>
<name>A0AAV6M111_9ROSI</name>
<feature type="coiled-coil region" evidence="1">
    <location>
        <begin position="190"/>
        <end position="217"/>
    </location>
</feature>
<reference evidence="3 4" key="1">
    <citation type="journal article" date="2021" name="Hortic Res">
        <title>The domestication of Cucurbita argyrosperma as revealed by the genome of its wild relative.</title>
        <authorList>
            <person name="Barrera-Redondo J."/>
            <person name="Sanchez-de la Vega G."/>
            <person name="Aguirre-Liguori J.A."/>
            <person name="Castellanos-Morales G."/>
            <person name="Gutierrez-Guerrero Y.T."/>
            <person name="Aguirre-Dugua X."/>
            <person name="Aguirre-Planter E."/>
            <person name="Tenaillon M.I."/>
            <person name="Lira-Saade R."/>
            <person name="Eguiarte L.E."/>
        </authorList>
    </citation>
    <scope>NUCLEOTIDE SEQUENCE [LARGE SCALE GENOMIC DNA]</scope>
    <source>
        <strain evidence="3">JBR-2021</strain>
    </source>
</reference>
<dbReference type="Proteomes" id="UP000685013">
    <property type="component" value="Chromosome 18"/>
</dbReference>
<comment type="caution">
    <text evidence="3">The sequence shown here is derived from an EMBL/GenBank/DDBJ whole genome shotgun (WGS) entry which is preliminary data.</text>
</comment>
<dbReference type="PANTHER" id="PTHR46354">
    <property type="entry name" value="DOG1 DOMAIN-CONTAINING PROTEIN"/>
    <property type="match status" value="1"/>
</dbReference>
<evidence type="ECO:0000313" key="4">
    <source>
        <dbReference type="Proteomes" id="UP000685013"/>
    </source>
</evidence>
<feature type="non-terminal residue" evidence="3">
    <location>
        <position position="1"/>
    </location>
</feature>
<dbReference type="EMBL" id="JAGKQH010000018">
    <property type="protein sequence ID" value="KAG6573313.1"/>
    <property type="molecule type" value="Genomic_DNA"/>
</dbReference>
<keyword evidence="4" id="KW-1185">Reference proteome</keyword>
<dbReference type="Pfam" id="PF14144">
    <property type="entry name" value="DOG1"/>
    <property type="match status" value="1"/>
</dbReference>